<dbReference type="Pfam" id="PF00999">
    <property type="entry name" value="Na_H_Exchanger"/>
    <property type="match status" value="1"/>
</dbReference>
<feature type="transmembrane region" description="Helical" evidence="16">
    <location>
        <begin position="230"/>
        <end position="250"/>
    </location>
</feature>
<evidence type="ECO:0000256" key="8">
    <source>
        <dbReference type="ARBA" id="ARBA00022989"/>
    </source>
</evidence>
<keyword evidence="7 14" id="KW-0812">Transmembrane</keyword>
<feature type="transmembrane region" description="Helical" evidence="16">
    <location>
        <begin position="453"/>
        <end position="476"/>
    </location>
</feature>
<evidence type="ECO:0000256" key="4">
    <source>
        <dbReference type="ARBA" id="ARBA00022449"/>
    </source>
</evidence>
<feature type="transmembrane region" description="Helical" evidence="16">
    <location>
        <begin position="196"/>
        <end position="218"/>
    </location>
</feature>
<evidence type="ECO:0000256" key="10">
    <source>
        <dbReference type="ARBA" id="ARBA00023065"/>
    </source>
</evidence>
<feature type="transmembrane region" description="Helical" evidence="16">
    <location>
        <begin position="384"/>
        <end position="410"/>
    </location>
</feature>
<evidence type="ECO:0000256" key="11">
    <source>
        <dbReference type="ARBA" id="ARBA00023136"/>
    </source>
</evidence>
<evidence type="ECO:0000256" key="3">
    <source>
        <dbReference type="ARBA" id="ARBA00022448"/>
    </source>
</evidence>
<keyword evidence="13 14" id="KW-0739">Sodium transport</keyword>
<dbReference type="EMBL" id="MF481101">
    <property type="protein sequence ID" value="AXV43386.1"/>
    <property type="molecule type" value="mRNA"/>
</dbReference>
<evidence type="ECO:0000256" key="13">
    <source>
        <dbReference type="ARBA" id="ARBA00023201"/>
    </source>
</evidence>
<dbReference type="GO" id="GO:0098719">
    <property type="term" value="P:sodium ion import across plasma membrane"/>
    <property type="evidence" value="ECO:0007669"/>
    <property type="project" value="TreeGrafter"/>
</dbReference>
<evidence type="ECO:0000256" key="6">
    <source>
        <dbReference type="ARBA" id="ARBA00022553"/>
    </source>
</evidence>
<protein>
    <recommendedName>
        <fullName evidence="14">Sodium/hydrogen exchanger</fullName>
    </recommendedName>
</protein>
<proteinExistence type="evidence at transcript level"/>
<sequence>MAELRPARSGCGPLLCVALLALVSAAAASRDVAPANNATRGDPAAAEDSLHRTNSTAHRKAFPVLSFKYDDVKKPFEISLWILLALLMKLGFHIIPRVSNVVPESCLLIVVGLLVGGIIKAIGGEAPVLNSKLFFFYLLPPIILDAGYFLPIRAFTENMGTILVFAVVGTLWNAFFIGGMMYAVCQIEGANLGGVDLLSCLLFGSIISAVDPVAVLAVFEEIHINELLHILVFGESLLNDAVTVVLYHLFKEFSEAGTVTVVDALLGVVCFFVVSLGGIMVGAIYGLLGAFTSRFTSHTRVIEPLFVFLYSYMAYLSAEVFHLSGIMSLIACGVMMRPYVEANISHKSYTTIKYFLKMWSSVSETLIFIFLGVSTVAGPHAWNWTFVIFTVILCLVSRVLGVIGLTYIINKFRIVKLTKKDQFIVAYGGLRGAIAFSLGFLLDKDHFAMRDMFLTAIITVIFFTVFVQGMTIKPLVDLLAVKKKQEAKRSINEEIHTQFLDHLLTGIEDICGHYGHHHWKDKLNRFNKKYVKKCLIAGERSREPQLIAFYHKMEMKQAIELVESGGGVKLPSTVPSTVSMQNIQPKKPTAAKPAERALPQLPKGREEEIRKILRSNLQRTRQRLRSYNRHTLLADPYEDGFSDLLIKKQKMIELEKKIKDMSNYLTVPAAPPDSPTMCRARLASDPQAYSMKPVSDSVPTIQVDLASPQSPDSVNLMDEFGRAGQQQQQQEDDQGLVMKPPSGQSGPHKPGEADGPREQQKLMRCLSDPGPSADEDEDEPFLP</sequence>
<evidence type="ECO:0000256" key="16">
    <source>
        <dbReference type="SAM" id="Phobius"/>
    </source>
</evidence>
<feature type="transmembrane region" description="Helical" evidence="16">
    <location>
        <begin position="265"/>
        <end position="288"/>
    </location>
</feature>
<evidence type="ECO:0000256" key="2">
    <source>
        <dbReference type="ARBA" id="ARBA00007367"/>
    </source>
</evidence>
<comment type="subcellular location">
    <subcellularLocation>
        <location evidence="1">Basolateral cell membrane</location>
        <topology evidence="1">Multi-pass membrane protein</topology>
    </subcellularLocation>
</comment>
<evidence type="ECO:0000256" key="12">
    <source>
        <dbReference type="ARBA" id="ARBA00023180"/>
    </source>
</evidence>
<dbReference type="InterPro" id="IPR032103">
    <property type="entry name" value="NHE_CaM-bd"/>
</dbReference>
<comment type="similarity">
    <text evidence="2 14">Belongs to the monovalent cation:proton antiporter 1 (CPA1) transporter (TC 2.A.36) family.</text>
</comment>
<keyword evidence="5" id="KW-1003">Cell membrane</keyword>
<dbReference type="Gene3D" id="6.10.250.1040">
    <property type="match status" value="1"/>
</dbReference>
<keyword evidence="8 16" id="KW-1133">Transmembrane helix</keyword>
<feature type="region of interest" description="Disordered" evidence="15">
    <location>
        <begin position="722"/>
        <end position="783"/>
    </location>
</feature>
<evidence type="ECO:0000256" key="17">
    <source>
        <dbReference type="SAM" id="SignalP"/>
    </source>
</evidence>
<feature type="signal peptide" evidence="17">
    <location>
        <begin position="1"/>
        <end position="28"/>
    </location>
</feature>
<dbReference type="AlphaFoldDB" id="A0A385FPC9"/>
<name>A0A385FPC9_LATMC</name>
<reference evidence="20" key="1">
    <citation type="submission" date="2017-07" db="EMBL/GenBank/DDBJ databases">
        <title>Gene expression of Na+/H+ exchangers and histological analysis in Lateolabrax maculates during acclimation to different environmental salinity.</title>
        <authorList>
            <person name="Liu Y."/>
            <person name="Li Y."/>
            <person name="Zhang X."/>
            <person name="Wen H."/>
            <person name="Fan H."/>
        </authorList>
    </citation>
    <scope>NUCLEOTIDE SEQUENCE</scope>
</reference>
<keyword evidence="10 14" id="KW-0406">Ion transport</keyword>
<keyword evidence="12" id="KW-0325">Glycoprotein</keyword>
<evidence type="ECO:0000313" key="20">
    <source>
        <dbReference type="EMBL" id="AXV43386.1"/>
    </source>
</evidence>
<dbReference type="GO" id="GO:0016323">
    <property type="term" value="C:basolateral plasma membrane"/>
    <property type="evidence" value="ECO:0007669"/>
    <property type="project" value="UniProtKB-SubCell"/>
</dbReference>
<dbReference type="GO" id="GO:0015385">
    <property type="term" value="F:sodium:proton antiporter activity"/>
    <property type="evidence" value="ECO:0007669"/>
    <property type="project" value="InterPro"/>
</dbReference>
<feature type="transmembrane region" description="Helical" evidence="16">
    <location>
        <begin position="134"/>
        <end position="150"/>
    </location>
</feature>
<feature type="transmembrane region" description="Helical" evidence="16">
    <location>
        <begin position="102"/>
        <end position="122"/>
    </location>
</feature>
<feature type="transmembrane region" description="Helical" evidence="16">
    <location>
        <begin position="361"/>
        <end position="378"/>
    </location>
</feature>
<dbReference type="Gene3D" id="6.10.140.1330">
    <property type="match status" value="1"/>
</dbReference>
<keyword evidence="3 14" id="KW-0813">Transport</keyword>
<evidence type="ECO:0000259" key="18">
    <source>
        <dbReference type="Pfam" id="PF00999"/>
    </source>
</evidence>
<feature type="transmembrane region" description="Helical" evidence="16">
    <location>
        <begin position="162"/>
        <end position="184"/>
    </location>
</feature>
<dbReference type="GO" id="GO:0015386">
    <property type="term" value="F:potassium:proton antiporter activity"/>
    <property type="evidence" value="ECO:0007669"/>
    <property type="project" value="TreeGrafter"/>
</dbReference>
<accession>A0A385FPC9</accession>
<dbReference type="PANTHER" id="PTHR10110">
    <property type="entry name" value="SODIUM/HYDROGEN EXCHANGER"/>
    <property type="match status" value="1"/>
</dbReference>
<evidence type="ECO:0000256" key="5">
    <source>
        <dbReference type="ARBA" id="ARBA00022475"/>
    </source>
</evidence>
<evidence type="ECO:0000259" key="19">
    <source>
        <dbReference type="Pfam" id="PF16644"/>
    </source>
</evidence>
<evidence type="ECO:0000256" key="15">
    <source>
        <dbReference type="SAM" id="MobiDB-lite"/>
    </source>
</evidence>
<keyword evidence="6" id="KW-0597">Phosphoprotein</keyword>
<dbReference type="GO" id="GO:0051453">
    <property type="term" value="P:regulation of intracellular pH"/>
    <property type="evidence" value="ECO:0007669"/>
    <property type="project" value="TreeGrafter"/>
</dbReference>
<dbReference type="PANTHER" id="PTHR10110:SF192">
    <property type="entry name" value="SODIUM_HYDROGEN EXCHANGER"/>
    <property type="match status" value="1"/>
</dbReference>
<evidence type="ECO:0000256" key="7">
    <source>
        <dbReference type="ARBA" id="ARBA00022692"/>
    </source>
</evidence>
<dbReference type="PRINTS" id="PR01085">
    <property type="entry name" value="NAHEXCHNGR1"/>
</dbReference>
<keyword evidence="9" id="KW-0915">Sodium</keyword>
<dbReference type="InterPro" id="IPR004709">
    <property type="entry name" value="NaH_exchanger"/>
</dbReference>
<dbReference type="InterPro" id="IPR001970">
    <property type="entry name" value="NHE-1-like"/>
</dbReference>
<feature type="chain" id="PRO_5017482097" description="Sodium/hydrogen exchanger" evidence="17">
    <location>
        <begin position="29"/>
        <end position="783"/>
    </location>
</feature>
<feature type="compositionally biased region" description="Acidic residues" evidence="15">
    <location>
        <begin position="773"/>
        <end position="783"/>
    </location>
</feature>
<dbReference type="NCBIfam" id="TIGR00840">
    <property type="entry name" value="b_cpa1"/>
    <property type="match status" value="1"/>
</dbReference>
<feature type="transmembrane region" description="Helical" evidence="16">
    <location>
        <begin position="78"/>
        <end position="95"/>
    </location>
</feature>
<feature type="compositionally biased region" description="Basic and acidic residues" evidence="15">
    <location>
        <begin position="749"/>
        <end position="761"/>
    </location>
</feature>
<feature type="transmembrane region" description="Helical" evidence="16">
    <location>
        <begin position="422"/>
        <end position="441"/>
    </location>
</feature>
<gene>
    <name evidence="20" type="primary">NHEbeta</name>
</gene>
<keyword evidence="4 14" id="KW-0050">Antiport</keyword>
<evidence type="ECO:0000256" key="1">
    <source>
        <dbReference type="ARBA" id="ARBA00004554"/>
    </source>
</evidence>
<dbReference type="PRINTS" id="PR01084">
    <property type="entry name" value="NAHEXCHNGR"/>
</dbReference>
<dbReference type="Gene3D" id="6.10.250.2020">
    <property type="match status" value="1"/>
</dbReference>
<keyword evidence="17" id="KW-0732">Signal</keyword>
<keyword evidence="11 16" id="KW-0472">Membrane</keyword>
<dbReference type="InterPro" id="IPR018422">
    <property type="entry name" value="Cation/H_exchanger_CPA1"/>
</dbReference>
<evidence type="ECO:0000256" key="9">
    <source>
        <dbReference type="ARBA" id="ARBA00023053"/>
    </source>
</evidence>
<dbReference type="Pfam" id="PF16644">
    <property type="entry name" value="NEXCaM_BD"/>
    <property type="match status" value="1"/>
</dbReference>
<feature type="domain" description="Cation/H+ exchanger transmembrane" evidence="18">
    <location>
        <begin position="82"/>
        <end position="476"/>
    </location>
</feature>
<organism evidence="20">
    <name type="scientific">Lateolabrax maculatus</name>
    <name type="common">Spotted sea bass</name>
    <dbReference type="NCBI Taxonomy" id="315492"/>
    <lineage>
        <taxon>Eukaryota</taxon>
        <taxon>Metazoa</taxon>
        <taxon>Chordata</taxon>
        <taxon>Craniata</taxon>
        <taxon>Vertebrata</taxon>
        <taxon>Euteleostomi</taxon>
        <taxon>Actinopterygii</taxon>
        <taxon>Neopterygii</taxon>
        <taxon>Teleostei</taxon>
        <taxon>Neoteleostei</taxon>
        <taxon>Acanthomorphata</taxon>
        <taxon>Eupercaria</taxon>
        <taxon>Acropomatiformes</taxon>
        <taxon>Lateolabracidae</taxon>
        <taxon>Lateolabrax</taxon>
    </lineage>
</organism>
<evidence type="ECO:0000256" key="14">
    <source>
        <dbReference type="RuleBase" id="RU003722"/>
    </source>
</evidence>
<dbReference type="InterPro" id="IPR006153">
    <property type="entry name" value="Cation/H_exchanger_TM"/>
</dbReference>
<feature type="domain" description="Sodium/hydrogen exchanger regulatory region" evidence="19">
    <location>
        <begin position="573"/>
        <end position="677"/>
    </location>
</feature>